<dbReference type="SUPFAM" id="SSF53649">
    <property type="entry name" value="Alkaline phosphatase-like"/>
    <property type="match status" value="1"/>
</dbReference>
<protein>
    <recommendedName>
        <fullName evidence="7">Sulfatase N-terminal domain-containing protein</fullName>
    </recommendedName>
</protein>
<keyword evidence="5" id="KW-0378">Hydrolase</keyword>
<dbReference type="InterPro" id="IPR000917">
    <property type="entry name" value="Sulfatase_N"/>
</dbReference>
<comment type="cofactor">
    <cofactor evidence="1">
        <name>Ca(2+)</name>
        <dbReference type="ChEBI" id="CHEBI:29108"/>
    </cofactor>
</comment>
<evidence type="ECO:0000256" key="2">
    <source>
        <dbReference type="ARBA" id="ARBA00008779"/>
    </source>
</evidence>
<dbReference type="GO" id="GO:0046872">
    <property type="term" value="F:metal ion binding"/>
    <property type="evidence" value="ECO:0007669"/>
    <property type="project" value="UniProtKB-KW"/>
</dbReference>
<proteinExistence type="inferred from homology"/>
<evidence type="ECO:0000259" key="7">
    <source>
        <dbReference type="Pfam" id="PF00884"/>
    </source>
</evidence>
<dbReference type="EMBL" id="AMQN01006106">
    <property type="status" value="NOT_ANNOTATED_CDS"/>
    <property type="molecule type" value="Genomic_DNA"/>
</dbReference>
<evidence type="ECO:0000313" key="10">
    <source>
        <dbReference type="Proteomes" id="UP000014760"/>
    </source>
</evidence>
<dbReference type="OMA" id="HNDWTAR"/>
<reference evidence="10" key="1">
    <citation type="submission" date="2012-12" db="EMBL/GenBank/DDBJ databases">
        <authorList>
            <person name="Hellsten U."/>
            <person name="Grimwood J."/>
            <person name="Chapman J.A."/>
            <person name="Shapiro H."/>
            <person name="Aerts A."/>
            <person name="Otillar R.P."/>
            <person name="Terry A.Y."/>
            <person name="Boore J.L."/>
            <person name="Simakov O."/>
            <person name="Marletaz F."/>
            <person name="Cho S.-J."/>
            <person name="Edsinger-Gonzales E."/>
            <person name="Havlak P."/>
            <person name="Kuo D.-H."/>
            <person name="Larsson T."/>
            <person name="Lv J."/>
            <person name="Arendt D."/>
            <person name="Savage R."/>
            <person name="Osoegawa K."/>
            <person name="de Jong P."/>
            <person name="Lindberg D.R."/>
            <person name="Seaver E.C."/>
            <person name="Weisblat D.A."/>
            <person name="Putnam N.H."/>
            <person name="Grigoriev I.V."/>
            <person name="Rokhsar D.S."/>
        </authorList>
    </citation>
    <scope>NUCLEOTIDE SEQUENCE</scope>
    <source>
        <strain evidence="10">I ESC-2004</strain>
    </source>
</reference>
<dbReference type="Gene3D" id="3.40.720.10">
    <property type="entry name" value="Alkaline Phosphatase, subunit A"/>
    <property type="match status" value="1"/>
</dbReference>
<dbReference type="OrthoDB" id="1886626at2759"/>
<keyword evidence="6" id="KW-0106">Calcium</keyword>
<keyword evidence="3" id="KW-0479">Metal-binding</keyword>
<evidence type="ECO:0000313" key="9">
    <source>
        <dbReference type="EnsemblMetazoa" id="CapteP3896"/>
    </source>
</evidence>
<dbReference type="AlphaFoldDB" id="R7UVE2"/>
<evidence type="ECO:0000256" key="5">
    <source>
        <dbReference type="ARBA" id="ARBA00022801"/>
    </source>
</evidence>
<comment type="similarity">
    <text evidence="2">Belongs to the sulfatase family.</text>
</comment>
<dbReference type="PANTHER" id="PTHR45953:SF1">
    <property type="entry name" value="IDURONATE 2-SULFATASE"/>
    <property type="match status" value="1"/>
</dbReference>
<dbReference type="PANTHER" id="PTHR45953">
    <property type="entry name" value="IDURONATE 2-SULFATASE"/>
    <property type="match status" value="1"/>
</dbReference>
<evidence type="ECO:0000256" key="1">
    <source>
        <dbReference type="ARBA" id="ARBA00001913"/>
    </source>
</evidence>
<reference evidence="9" key="3">
    <citation type="submission" date="2015-06" db="UniProtKB">
        <authorList>
            <consortium name="EnsemblMetazoa"/>
        </authorList>
    </citation>
    <scope>IDENTIFICATION</scope>
</reference>
<accession>R7UVE2</accession>
<dbReference type="GO" id="GO:0004423">
    <property type="term" value="F:iduronate-2-sulfatase activity"/>
    <property type="evidence" value="ECO:0007669"/>
    <property type="project" value="InterPro"/>
</dbReference>
<dbReference type="EnsemblMetazoa" id="CapteT3896">
    <property type="protein sequence ID" value="CapteP3896"/>
    <property type="gene ID" value="CapteG3896"/>
</dbReference>
<dbReference type="GO" id="GO:0005737">
    <property type="term" value="C:cytoplasm"/>
    <property type="evidence" value="ECO:0007669"/>
    <property type="project" value="TreeGrafter"/>
</dbReference>
<dbReference type="EMBL" id="KB297637">
    <property type="protein sequence ID" value="ELU10259.1"/>
    <property type="molecule type" value="Genomic_DNA"/>
</dbReference>
<organism evidence="8">
    <name type="scientific">Capitella teleta</name>
    <name type="common">Polychaete worm</name>
    <dbReference type="NCBI Taxonomy" id="283909"/>
    <lineage>
        <taxon>Eukaryota</taxon>
        <taxon>Metazoa</taxon>
        <taxon>Spiralia</taxon>
        <taxon>Lophotrochozoa</taxon>
        <taxon>Annelida</taxon>
        <taxon>Polychaeta</taxon>
        <taxon>Sedentaria</taxon>
        <taxon>Scolecida</taxon>
        <taxon>Capitellidae</taxon>
        <taxon>Capitella</taxon>
    </lineage>
</organism>
<dbReference type="InterPro" id="IPR035874">
    <property type="entry name" value="IDS"/>
</dbReference>
<keyword evidence="4" id="KW-0732">Signal</keyword>
<dbReference type="HOGENOM" id="CLU_006332_9_0_1"/>
<reference evidence="8 10" key="2">
    <citation type="journal article" date="2013" name="Nature">
        <title>Insights into bilaterian evolution from three spiralian genomes.</title>
        <authorList>
            <person name="Simakov O."/>
            <person name="Marletaz F."/>
            <person name="Cho S.J."/>
            <person name="Edsinger-Gonzales E."/>
            <person name="Havlak P."/>
            <person name="Hellsten U."/>
            <person name="Kuo D.H."/>
            <person name="Larsson T."/>
            <person name="Lv J."/>
            <person name="Arendt D."/>
            <person name="Savage R."/>
            <person name="Osoegawa K."/>
            <person name="de Jong P."/>
            <person name="Grimwood J."/>
            <person name="Chapman J.A."/>
            <person name="Shapiro H."/>
            <person name="Aerts A."/>
            <person name="Otillar R.P."/>
            <person name="Terry A.Y."/>
            <person name="Boore J.L."/>
            <person name="Grigoriev I.V."/>
            <person name="Lindberg D.R."/>
            <person name="Seaver E.C."/>
            <person name="Weisblat D.A."/>
            <person name="Putnam N.H."/>
            <person name="Rokhsar D.S."/>
        </authorList>
    </citation>
    <scope>NUCLEOTIDE SEQUENCE</scope>
    <source>
        <strain evidence="8 10">I ESC-2004</strain>
    </source>
</reference>
<keyword evidence="10" id="KW-1185">Reference proteome</keyword>
<dbReference type="CDD" id="cd16030">
    <property type="entry name" value="iduronate-2-sulfatase"/>
    <property type="match status" value="1"/>
</dbReference>
<dbReference type="Proteomes" id="UP000014760">
    <property type="component" value="Unassembled WGS sequence"/>
</dbReference>
<dbReference type="Pfam" id="PF00884">
    <property type="entry name" value="Sulfatase"/>
    <property type="match status" value="1"/>
</dbReference>
<name>R7UVE2_CAPTE</name>
<evidence type="ECO:0000256" key="6">
    <source>
        <dbReference type="ARBA" id="ARBA00022837"/>
    </source>
</evidence>
<sequence length="486" mass="56405">MNVLFMMMDGFRTEIGAYMHLIQEQPWLNIKVKTPNLDKLAKEGMLFERAFASFGRCSASRSSMFVGRRPDSVKIYDEISWIRDILGENLITLPQYFKENGYRSYGFGKTYCPVTGGDRDKLKSWDVLWTIGKERRRVSWGVYTKNQSQDSPLKDDILLDKVMNTIEDHRRNITNPFFLFAGFKKPHLPFIAPEEYFDLYPTEEMKTSPNEYRPKNTPDTNPGQHHNEEFFWYKDMWKTRDSYGPDNIAIEPEVAIALRRAYYACVSYIDHLIGKIMNKLEESGLKNNTIILFAADHGVHLGENGMWGKDTSFEVSTRVPMLLKIPGVTKPNSRTRHFVEIVDIFPTLVDAAQLPPVPLCPEDSRGLGLCTEGVSFLPLLIDEEPKHWKTRVFWQGRWIHDHQRYRAHTVRTDEYRYTEYVPHTDGAVREWPEVPKATELYHKATDPGENNNLWNNVSYADVIKDLSRKLHAGWRSALPEGILDDD</sequence>
<evidence type="ECO:0000256" key="3">
    <source>
        <dbReference type="ARBA" id="ARBA00022723"/>
    </source>
</evidence>
<feature type="domain" description="Sulfatase N-terminal" evidence="7">
    <location>
        <begin position="2"/>
        <end position="353"/>
    </location>
</feature>
<evidence type="ECO:0000313" key="8">
    <source>
        <dbReference type="EMBL" id="ELU10259.1"/>
    </source>
</evidence>
<dbReference type="STRING" id="283909.R7UVE2"/>
<gene>
    <name evidence="8" type="ORF">CAPTEDRAFT_3896</name>
</gene>
<evidence type="ECO:0000256" key="4">
    <source>
        <dbReference type="ARBA" id="ARBA00022729"/>
    </source>
</evidence>
<dbReference type="InterPro" id="IPR017850">
    <property type="entry name" value="Alkaline_phosphatase_core_sf"/>
</dbReference>